<feature type="domain" description="AB hydrolase-1" evidence="5">
    <location>
        <begin position="125"/>
        <end position="368"/>
    </location>
</feature>
<dbReference type="GO" id="GO:0009086">
    <property type="term" value="P:methionine biosynthetic process"/>
    <property type="evidence" value="ECO:0007669"/>
    <property type="project" value="TreeGrafter"/>
</dbReference>
<dbReference type="Gene3D" id="3.40.50.1820">
    <property type="entry name" value="alpha/beta hydrolase"/>
    <property type="match status" value="1"/>
</dbReference>
<dbReference type="RefSeq" id="WP_124027561.1">
    <property type="nucleotide sequence ID" value="NZ_JBHRSN010000015.1"/>
</dbReference>
<dbReference type="Gene3D" id="1.10.1740.110">
    <property type="match status" value="1"/>
</dbReference>
<dbReference type="AlphaFoldDB" id="A0A3N5Y0E9"/>
<keyword evidence="2" id="KW-0028">Amino-acid biosynthesis</keyword>
<evidence type="ECO:0000313" key="6">
    <source>
        <dbReference type="EMBL" id="RPJ67127.1"/>
    </source>
</evidence>
<dbReference type="GO" id="GO:0004414">
    <property type="term" value="F:homoserine O-acetyltransferase activity"/>
    <property type="evidence" value="ECO:0007669"/>
    <property type="project" value="TreeGrafter"/>
</dbReference>
<proteinExistence type="inferred from homology"/>
<feature type="active site" description="Nucleophile" evidence="3">
    <location>
        <position position="173"/>
    </location>
</feature>
<name>A0A3N5Y0E9_9ALTE</name>
<dbReference type="PANTHER" id="PTHR32268">
    <property type="entry name" value="HOMOSERINE O-ACETYLTRANSFERASE"/>
    <property type="match status" value="1"/>
</dbReference>
<dbReference type="Pfam" id="PF00561">
    <property type="entry name" value="Abhydrolase_1"/>
    <property type="match status" value="1"/>
</dbReference>
<dbReference type="OrthoDB" id="9800754at2"/>
<keyword evidence="4" id="KW-0732">Signal</keyword>
<comment type="subcellular location">
    <subcellularLocation>
        <location evidence="2">Cytoplasm</location>
    </subcellularLocation>
</comment>
<evidence type="ECO:0000259" key="5">
    <source>
        <dbReference type="Pfam" id="PF00561"/>
    </source>
</evidence>
<evidence type="ECO:0000256" key="4">
    <source>
        <dbReference type="SAM" id="SignalP"/>
    </source>
</evidence>
<dbReference type="Proteomes" id="UP000275281">
    <property type="component" value="Unassembled WGS sequence"/>
</dbReference>
<organism evidence="6 7">
    <name type="scientific">Alteromonas sediminis</name>
    <dbReference type="NCBI Taxonomy" id="2259342"/>
    <lineage>
        <taxon>Bacteria</taxon>
        <taxon>Pseudomonadati</taxon>
        <taxon>Pseudomonadota</taxon>
        <taxon>Gammaproteobacteria</taxon>
        <taxon>Alteromonadales</taxon>
        <taxon>Alteromonadaceae</taxon>
        <taxon>Alteromonas/Salinimonas group</taxon>
        <taxon>Alteromonas</taxon>
    </lineage>
</organism>
<evidence type="ECO:0000256" key="1">
    <source>
        <dbReference type="ARBA" id="ARBA00022679"/>
    </source>
</evidence>
<comment type="caution">
    <text evidence="6">The sequence shown here is derived from an EMBL/GenBank/DDBJ whole genome shotgun (WGS) entry which is preliminary data.</text>
</comment>
<reference evidence="6 7" key="1">
    <citation type="submission" date="2018-11" db="EMBL/GenBank/DDBJ databases">
        <authorList>
            <person name="Ye M.-Q."/>
            <person name="Du Z.-J."/>
        </authorList>
    </citation>
    <scope>NUCLEOTIDE SEQUENCE [LARGE SCALE GENOMIC DNA]</scope>
    <source>
        <strain evidence="6 7">U0105</strain>
    </source>
</reference>
<evidence type="ECO:0000256" key="2">
    <source>
        <dbReference type="HAMAP-Rule" id="MF_00296"/>
    </source>
</evidence>
<evidence type="ECO:0000256" key="3">
    <source>
        <dbReference type="PIRSR" id="PIRSR000443-1"/>
    </source>
</evidence>
<keyword evidence="7" id="KW-1185">Reference proteome</keyword>
<gene>
    <name evidence="6" type="ORF">DRW07_06195</name>
</gene>
<dbReference type="HAMAP" id="MF_00296">
    <property type="entry name" value="MetX_acyltransf"/>
    <property type="match status" value="1"/>
</dbReference>
<dbReference type="InterPro" id="IPR000073">
    <property type="entry name" value="AB_hydrolase_1"/>
</dbReference>
<comment type="caution">
    <text evidence="2">Lacks conserved residue(s) required for the propagation of feature annotation.</text>
</comment>
<keyword evidence="1 2" id="KW-0808">Transferase</keyword>
<feature type="signal peptide" evidence="4">
    <location>
        <begin position="1"/>
        <end position="21"/>
    </location>
</feature>
<dbReference type="EC" id="2.3.1.-" evidence="2"/>
<dbReference type="GO" id="GO:0005737">
    <property type="term" value="C:cytoplasm"/>
    <property type="evidence" value="ECO:0007669"/>
    <property type="project" value="UniProtKB-SubCell"/>
</dbReference>
<comment type="similarity">
    <text evidence="2">Belongs to the AB hydrolase superfamily. MetX family.</text>
</comment>
<dbReference type="EMBL" id="RPOK01000002">
    <property type="protein sequence ID" value="RPJ67127.1"/>
    <property type="molecule type" value="Genomic_DNA"/>
</dbReference>
<evidence type="ECO:0000313" key="7">
    <source>
        <dbReference type="Proteomes" id="UP000275281"/>
    </source>
</evidence>
<dbReference type="GO" id="GO:0009092">
    <property type="term" value="P:homoserine metabolic process"/>
    <property type="evidence" value="ECO:0007669"/>
    <property type="project" value="TreeGrafter"/>
</dbReference>
<keyword evidence="2" id="KW-0963">Cytoplasm</keyword>
<keyword evidence="2 6" id="KW-0012">Acyltransferase</keyword>
<comment type="subunit">
    <text evidence="2">Homodimer.</text>
</comment>
<accession>A0A3N5Y0E9</accession>
<feature type="active site" evidence="2 3">
    <location>
        <position position="338"/>
    </location>
</feature>
<dbReference type="PANTHER" id="PTHR32268:SF11">
    <property type="entry name" value="HOMOSERINE O-ACETYLTRANSFERASE"/>
    <property type="match status" value="1"/>
</dbReference>
<dbReference type="PIRSF" id="PIRSF000443">
    <property type="entry name" value="Homoser_Ac_trans"/>
    <property type="match status" value="1"/>
</dbReference>
<sequence length="399" mass="43855">MTSTRITTLLLLALTALPSWAMIVEKQKHVIPSFTLFNGAELKNVQIGWEAYGELNEDKSNAILINHYFTGSSHAAGKYAESDPAPGYWDAIIGPGKAIDTNRFFVISVDTLANINAYSSNVHTTGPASVNPTTQTPYGLDFPVVTIRDFVNTQRAVLQSLGIKKLHAVIGASMGSMQAIEWASTYPDEVERIVSVIGTGYMDAWSTVELEQWAIPIRLDKQWNQGNYTRETAPLDGLTAALMQVTQIALAPAFINQIGESLDYQPLESGPLHDIRQKHSIVNWLHDRARQRASLMDANHLLYLVRACQLFITGHSDSLEKGLSNITAPVLLLPAEQDLLLMPYMSELLADELAKRNHPVSLHTIEGDQGHLEGVTGIGKMAKTLSTFLNTDVSPENPK</sequence>
<dbReference type="NCBIfam" id="NF005262">
    <property type="entry name" value="PRK06765.1"/>
    <property type="match status" value="1"/>
</dbReference>
<protein>
    <recommendedName>
        <fullName evidence="2">Probable acyltransferase</fullName>
        <ecNumber evidence="2">2.3.1.-</ecNumber>
    </recommendedName>
</protein>
<feature type="chain" id="PRO_5018232137" description="Probable acyltransferase" evidence="4">
    <location>
        <begin position="22"/>
        <end position="399"/>
    </location>
</feature>
<dbReference type="InterPro" id="IPR029058">
    <property type="entry name" value="AB_hydrolase_fold"/>
</dbReference>
<feature type="active site" evidence="3">
    <location>
        <position position="371"/>
    </location>
</feature>
<dbReference type="InterPro" id="IPR008220">
    <property type="entry name" value="HAT_MetX-like"/>
</dbReference>
<dbReference type="SUPFAM" id="SSF53474">
    <property type="entry name" value="alpha/beta-Hydrolases"/>
    <property type="match status" value="1"/>
</dbReference>